<organism evidence="2 3">
    <name type="scientific">Streptoalloteichus hindustanus</name>
    <dbReference type="NCBI Taxonomy" id="2017"/>
    <lineage>
        <taxon>Bacteria</taxon>
        <taxon>Bacillati</taxon>
        <taxon>Actinomycetota</taxon>
        <taxon>Actinomycetes</taxon>
        <taxon>Pseudonocardiales</taxon>
        <taxon>Pseudonocardiaceae</taxon>
        <taxon>Streptoalloteichus</taxon>
    </lineage>
</organism>
<evidence type="ECO:0000313" key="2">
    <source>
        <dbReference type="EMBL" id="SHF59691.1"/>
    </source>
</evidence>
<reference evidence="2 3" key="1">
    <citation type="submission" date="2016-11" db="EMBL/GenBank/DDBJ databases">
        <authorList>
            <person name="Jaros S."/>
            <person name="Januszkiewicz K."/>
            <person name="Wedrychowicz H."/>
        </authorList>
    </citation>
    <scope>NUCLEOTIDE SEQUENCE [LARGE SCALE GENOMIC DNA]</scope>
    <source>
        <strain evidence="2 3">DSM 44523</strain>
    </source>
</reference>
<feature type="region of interest" description="Disordered" evidence="1">
    <location>
        <begin position="1"/>
        <end position="33"/>
    </location>
</feature>
<gene>
    <name evidence="2" type="ORF">SAMN05444320_104221</name>
</gene>
<sequence>MRTSAYTNASGDDGRPRICPIHEPGPSRSHRSDCDDMIRQADTSSTVCNGVDFDRMRNPGLGLLVIGARLERVCAHTYWNQ</sequence>
<evidence type="ECO:0000313" key="3">
    <source>
        <dbReference type="Proteomes" id="UP000184501"/>
    </source>
</evidence>
<keyword evidence="3" id="KW-1185">Reference proteome</keyword>
<accession>A0A1M5CYD3</accession>
<dbReference type="AlphaFoldDB" id="A0A1M5CYD3"/>
<proteinExistence type="predicted"/>
<dbReference type="Proteomes" id="UP000184501">
    <property type="component" value="Unassembled WGS sequence"/>
</dbReference>
<feature type="compositionally biased region" description="Polar residues" evidence="1">
    <location>
        <begin position="1"/>
        <end position="10"/>
    </location>
</feature>
<dbReference type="EMBL" id="FQVN01000004">
    <property type="protein sequence ID" value="SHF59691.1"/>
    <property type="molecule type" value="Genomic_DNA"/>
</dbReference>
<protein>
    <submittedName>
        <fullName evidence="2">Uncharacterized protein</fullName>
    </submittedName>
</protein>
<name>A0A1M5CYD3_STRHI</name>
<evidence type="ECO:0000256" key="1">
    <source>
        <dbReference type="SAM" id="MobiDB-lite"/>
    </source>
</evidence>
<dbReference type="STRING" id="2017.SAMN05444320_104221"/>